<keyword evidence="1" id="KW-1133">Transmembrane helix</keyword>
<dbReference type="InterPro" id="IPR021446">
    <property type="entry name" value="DUF3096"/>
</dbReference>
<evidence type="ECO:0000313" key="3">
    <source>
        <dbReference type="Proteomes" id="UP000732298"/>
    </source>
</evidence>
<feature type="transmembrane region" description="Helical" evidence="1">
    <location>
        <begin position="5"/>
        <end position="22"/>
    </location>
</feature>
<sequence length="47" mass="5151">MAEFTILVALASILFGVLILAFPRLLNYIIAVYFILVGAVTLLVELL</sequence>
<proteinExistence type="predicted"/>
<feature type="transmembrane region" description="Helical" evidence="1">
    <location>
        <begin position="28"/>
        <end position="46"/>
    </location>
</feature>
<dbReference type="EMBL" id="JACQPB010000004">
    <property type="protein sequence ID" value="MBI4209953.1"/>
    <property type="molecule type" value="Genomic_DNA"/>
</dbReference>
<evidence type="ECO:0000256" key="1">
    <source>
        <dbReference type="SAM" id="Phobius"/>
    </source>
</evidence>
<comment type="caution">
    <text evidence="2">The sequence shown here is derived from an EMBL/GenBank/DDBJ whole genome shotgun (WGS) entry which is preliminary data.</text>
</comment>
<evidence type="ECO:0000313" key="2">
    <source>
        <dbReference type="EMBL" id="MBI4209953.1"/>
    </source>
</evidence>
<protein>
    <submittedName>
        <fullName evidence="2">DUF3096 domain-containing protein</fullName>
    </submittedName>
</protein>
<keyword evidence="1" id="KW-0472">Membrane</keyword>
<keyword evidence="1" id="KW-0812">Transmembrane</keyword>
<accession>A0A8T3YI63</accession>
<dbReference type="AlphaFoldDB" id="A0A8T3YI63"/>
<dbReference type="Proteomes" id="UP000732298">
    <property type="component" value="Unassembled WGS sequence"/>
</dbReference>
<dbReference type="Pfam" id="PF11295">
    <property type="entry name" value="DUF3096"/>
    <property type="match status" value="1"/>
</dbReference>
<gene>
    <name evidence="2" type="ORF">HY544_00405</name>
</gene>
<reference evidence="2" key="1">
    <citation type="submission" date="2020-07" db="EMBL/GenBank/DDBJ databases">
        <title>Huge and variable diversity of episymbiotic CPR bacteria and DPANN archaea in groundwater ecosystems.</title>
        <authorList>
            <person name="He C.Y."/>
            <person name="Keren R."/>
            <person name="Whittaker M."/>
            <person name="Farag I.F."/>
            <person name="Doudna J."/>
            <person name="Cate J.H.D."/>
            <person name="Banfield J.F."/>
        </authorList>
    </citation>
    <scope>NUCLEOTIDE SEQUENCE</scope>
    <source>
        <strain evidence="2">NC_groundwater_1296_Ag_S-0.2um_52_80</strain>
    </source>
</reference>
<organism evidence="2 3">
    <name type="scientific">Candidatus Iainarchaeum sp</name>
    <dbReference type="NCBI Taxonomy" id="3101447"/>
    <lineage>
        <taxon>Archaea</taxon>
        <taxon>Candidatus Iainarchaeota</taxon>
        <taxon>Candidatus Iainarchaeia</taxon>
        <taxon>Candidatus Iainarchaeales</taxon>
        <taxon>Candidatus Iainarchaeaceae</taxon>
        <taxon>Candidatus Iainarchaeum</taxon>
    </lineage>
</organism>
<name>A0A8T3YI63_9ARCH</name>